<dbReference type="eggNOG" id="COG0484">
    <property type="taxonomic scope" value="Bacteria"/>
</dbReference>
<feature type="compositionally biased region" description="Acidic residues" evidence="3">
    <location>
        <begin position="70"/>
        <end position="90"/>
    </location>
</feature>
<dbReference type="SUPFAM" id="SSF46565">
    <property type="entry name" value="Chaperone J-domain"/>
    <property type="match status" value="1"/>
</dbReference>
<gene>
    <name evidence="6" type="ORF">KR76_04585</name>
</gene>
<dbReference type="SUPFAM" id="SSF54427">
    <property type="entry name" value="NTF2-like"/>
    <property type="match status" value="1"/>
</dbReference>
<evidence type="ECO:0000256" key="4">
    <source>
        <dbReference type="SAM" id="Phobius"/>
    </source>
</evidence>
<evidence type="ECO:0000259" key="5">
    <source>
        <dbReference type="PROSITE" id="PS50076"/>
    </source>
</evidence>
<dbReference type="EMBL" id="CP009896">
    <property type="protein sequence ID" value="AIY16217.2"/>
    <property type="molecule type" value="Genomic_DNA"/>
</dbReference>
<keyword evidence="2 4" id="KW-0472">Membrane</keyword>
<dbReference type="Gene3D" id="1.10.287.110">
    <property type="entry name" value="DnaJ domain"/>
    <property type="match status" value="1"/>
</dbReference>
<protein>
    <recommendedName>
        <fullName evidence="5">J domain-containing protein</fullName>
    </recommendedName>
</protein>
<dbReference type="InterPro" id="IPR001623">
    <property type="entry name" value="DnaJ_domain"/>
</dbReference>
<evidence type="ECO:0000256" key="1">
    <source>
        <dbReference type="ARBA" id="ARBA00004370"/>
    </source>
</evidence>
<evidence type="ECO:0000313" key="7">
    <source>
        <dbReference type="Proteomes" id="UP000030300"/>
    </source>
</evidence>
<feature type="domain" description="J" evidence="5">
    <location>
        <begin position="5"/>
        <end position="62"/>
    </location>
</feature>
<dbReference type="PROSITE" id="PS50076">
    <property type="entry name" value="DNAJ_2"/>
    <property type="match status" value="1"/>
</dbReference>
<dbReference type="HOGENOM" id="CLU_1072959_0_0_11"/>
<dbReference type="AlphaFoldDB" id="A0A0A1DHV8"/>
<comment type="subcellular location">
    <subcellularLocation>
        <location evidence="1">Membrane</location>
    </subcellularLocation>
</comment>
<accession>A0A0A1DHV8</accession>
<dbReference type="Proteomes" id="UP000030300">
    <property type="component" value="Chromosome"/>
</dbReference>
<dbReference type="InterPro" id="IPR032710">
    <property type="entry name" value="NTF2-like_dom_sf"/>
</dbReference>
<reference evidence="6 7" key="1">
    <citation type="journal article" date="2015" name="Genome Announc.">
        <title>Complete Genome Sequence of Steroid-Transforming Nocardioides simplex VKM Ac-2033D.</title>
        <authorList>
            <person name="Shtratnikova V.Y."/>
            <person name="Schelkunov M.I."/>
            <person name="Pekov Y.A."/>
            <person name="Fokina V.V."/>
            <person name="Logacheva M.D."/>
            <person name="Sokolov S.L."/>
            <person name="Bragin E.Y."/>
            <person name="Ashapkin V.V."/>
            <person name="Donova M.V."/>
        </authorList>
    </citation>
    <scope>NUCLEOTIDE SEQUENCE [LARGE SCALE GENOMIC DNA]</scope>
    <source>
        <strain evidence="6 7">VKM Ac-2033D</strain>
    </source>
</reference>
<proteinExistence type="predicted"/>
<dbReference type="PANTHER" id="PTHR37042:SF4">
    <property type="entry name" value="OUTER MEMBRANE PROTEIN RV1973"/>
    <property type="match status" value="1"/>
</dbReference>
<dbReference type="STRING" id="2045.KR76_04585"/>
<feature type="region of interest" description="Disordered" evidence="3">
    <location>
        <begin position="63"/>
        <end position="101"/>
    </location>
</feature>
<keyword evidence="4" id="KW-1133">Transmembrane helix</keyword>
<evidence type="ECO:0000313" key="6">
    <source>
        <dbReference type="EMBL" id="AIY16217.2"/>
    </source>
</evidence>
<feature type="transmembrane region" description="Helical" evidence="4">
    <location>
        <begin position="105"/>
        <end position="126"/>
    </location>
</feature>
<dbReference type="InterPro" id="IPR036869">
    <property type="entry name" value="J_dom_sf"/>
</dbReference>
<name>A0A0A1DHV8_NOCSI</name>
<evidence type="ECO:0000256" key="3">
    <source>
        <dbReference type="SAM" id="MobiDB-lite"/>
    </source>
</evidence>
<evidence type="ECO:0000256" key="2">
    <source>
        <dbReference type="ARBA" id="ARBA00023136"/>
    </source>
</evidence>
<dbReference type="KEGG" id="psim:KR76_04585"/>
<dbReference type="GO" id="GO:0016020">
    <property type="term" value="C:membrane"/>
    <property type="evidence" value="ECO:0007669"/>
    <property type="project" value="UniProtKB-SubCell"/>
</dbReference>
<sequence>MMSTNLYDLLDVDESAGTDEIRAAWKRAIADLDPTERRFRAYNDAAGVLLDPERRAAYDAELAAERAAETEPETEPQPEPAAEPEPEPEPESAPRPAGTGPSTTALIAVGVAALLALVLAVVVLLMPGALGDDTAKAVSERNARAERAAVSAEGAAEQMVAPVLSYNHTTMAADLDRHRGYMTTTLADKQARAWPEITKEAESQKIVVDAKATGTALTRVDPAGDRATVVVYVDQYVTKDGGKPFVLQMWATFVLVRADGSADRWQLDNLCTDASCDKL</sequence>
<keyword evidence="7" id="KW-1185">Reference proteome</keyword>
<keyword evidence="4" id="KW-0812">Transmembrane</keyword>
<dbReference type="PANTHER" id="PTHR37042">
    <property type="entry name" value="OUTER MEMBRANE PROTEIN RV1973"/>
    <property type="match status" value="1"/>
</dbReference>
<organism evidence="6 7">
    <name type="scientific">Nocardioides simplex</name>
    <name type="common">Arthrobacter simplex</name>
    <dbReference type="NCBI Taxonomy" id="2045"/>
    <lineage>
        <taxon>Bacteria</taxon>
        <taxon>Bacillati</taxon>
        <taxon>Actinomycetota</taxon>
        <taxon>Actinomycetes</taxon>
        <taxon>Propionibacteriales</taxon>
        <taxon>Nocardioidaceae</taxon>
        <taxon>Pimelobacter</taxon>
    </lineage>
</organism>